<accession>A0A6J4JEV3</accession>
<dbReference type="AlphaFoldDB" id="A0A6J4JEV3"/>
<protein>
    <submittedName>
        <fullName evidence="2">Uncharacterized protein</fullName>
    </submittedName>
</protein>
<evidence type="ECO:0000313" key="2">
    <source>
        <dbReference type="EMBL" id="CAA9277907.1"/>
    </source>
</evidence>
<organism evidence="2">
    <name type="scientific">uncultured Chloroflexota bacterium</name>
    <dbReference type="NCBI Taxonomy" id="166587"/>
    <lineage>
        <taxon>Bacteria</taxon>
        <taxon>Bacillati</taxon>
        <taxon>Chloroflexota</taxon>
        <taxon>environmental samples</taxon>
    </lineage>
</organism>
<feature type="compositionally biased region" description="Pro residues" evidence="1">
    <location>
        <begin position="31"/>
        <end position="43"/>
    </location>
</feature>
<dbReference type="EMBL" id="CADCTC010000197">
    <property type="protein sequence ID" value="CAA9277907.1"/>
    <property type="molecule type" value="Genomic_DNA"/>
</dbReference>
<feature type="non-terminal residue" evidence="2">
    <location>
        <position position="1"/>
    </location>
</feature>
<proteinExistence type="predicted"/>
<reference evidence="2" key="1">
    <citation type="submission" date="2020-02" db="EMBL/GenBank/DDBJ databases">
        <authorList>
            <person name="Meier V. D."/>
        </authorList>
    </citation>
    <scope>NUCLEOTIDE SEQUENCE</scope>
    <source>
        <strain evidence="2">AVDCRST_MAG77</strain>
    </source>
</reference>
<feature type="region of interest" description="Disordered" evidence="1">
    <location>
        <begin position="1"/>
        <end position="43"/>
    </location>
</feature>
<feature type="non-terminal residue" evidence="2">
    <location>
        <position position="43"/>
    </location>
</feature>
<evidence type="ECO:0000256" key="1">
    <source>
        <dbReference type="SAM" id="MobiDB-lite"/>
    </source>
</evidence>
<name>A0A6J4JEV3_9CHLR</name>
<gene>
    <name evidence="2" type="ORF">AVDCRST_MAG77-3639</name>
</gene>
<feature type="compositionally biased region" description="Low complexity" evidence="1">
    <location>
        <begin position="8"/>
        <end position="30"/>
    </location>
</feature>
<sequence>CAPPPPRVVRSPGPAPSSSSSAPGFSSLPVPGMPLPISSPPPG</sequence>